<organism evidence="1 2">
    <name type="scientific">Turnera subulata</name>
    <dbReference type="NCBI Taxonomy" id="218843"/>
    <lineage>
        <taxon>Eukaryota</taxon>
        <taxon>Viridiplantae</taxon>
        <taxon>Streptophyta</taxon>
        <taxon>Embryophyta</taxon>
        <taxon>Tracheophyta</taxon>
        <taxon>Spermatophyta</taxon>
        <taxon>Magnoliopsida</taxon>
        <taxon>eudicotyledons</taxon>
        <taxon>Gunneridae</taxon>
        <taxon>Pentapetalae</taxon>
        <taxon>rosids</taxon>
        <taxon>fabids</taxon>
        <taxon>Malpighiales</taxon>
        <taxon>Passifloraceae</taxon>
        <taxon>Turnera</taxon>
    </lineage>
</organism>
<sequence length="371" mass="43009">MYATRLLSQCQKNPSLLSTTLQPSEGPYSGYLVTWDDEDEPSITQPGCWFTSNVRSSPLKKLPLPHDKELAIYPMLRGYSNKNYVTCIFVPVLDQPLSSNKYYLLKHPFHLGKVATATKSGEKDRNCIGSTEFHYNNIYQQFQIWPSQKYERFKISPVTPDAVCPDSLAAEEMAIRTCDSRLPETSQVNGLDATLRMQLPRFQLSQPNRKSTDPLVVGEWYIPSMFVQEKPLLGRDSLYKMYLVHLEQRWVEADLSGKNVLKTDAAYIYDKKARWSNDYDTDGYASFVAYNATSQEIERQVRLSGAVVKKMLWLQEKGGWTMDKRIKDKAIKDACKGRKPYLLVETFRMWGWDNNEVLRWHFIHSHRIIYN</sequence>
<dbReference type="Pfam" id="PF06880">
    <property type="entry name" value="DUF1262"/>
    <property type="match status" value="1"/>
</dbReference>
<gene>
    <name evidence="1" type="ORF">Tsubulata_008678</name>
</gene>
<evidence type="ECO:0000313" key="1">
    <source>
        <dbReference type="EMBL" id="KAJ4825142.1"/>
    </source>
</evidence>
<dbReference type="InterPro" id="IPR010683">
    <property type="entry name" value="DUF1262"/>
</dbReference>
<accession>A0A9Q0F796</accession>
<keyword evidence="2" id="KW-1185">Reference proteome</keyword>
<reference evidence="1" key="1">
    <citation type="submission" date="2022-02" db="EMBL/GenBank/DDBJ databases">
        <authorList>
            <person name="Henning P.M."/>
            <person name="McCubbin A.G."/>
            <person name="Shore J.S."/>
        </authorList>
    </citation>
    <scope>NUCLEOTIDE SEQUENCE</scope>
    <source>
        <strain evidence="1">F60SS</strain>
        <tissue evidence="1">Leaves</tissue>
    </source>
</reference>
<dbReference type="OrthoDB" id="1898393at2759"/>
<protein>
    <submittedName>
        <fullName evidence="1">Uncharacterized protein</fullName>
    </submittedName>
</protein>
<proteinExistence type="predicted"/>
<dbReference type="PANTHER" id="PTHR31050:SF3">
    <property type="entry name" value="OS08G0412800 PROTEIN"/>
    <property type="match status" value="1"/>
</dbReference>
<dbReference type="PANTHER" id="PTHR31050">
    <property type="entry name" value="OS08G0413200 PROTEIN"/>
    <property type="match status" value="1"/>
</dbReference>
<evidence type="ECO:0000313" key="2">
    <source>
        <dbReference type="Proteomes" id="UP001141552"/>
    </source>
</evidence>
<dbReference type="Proteomes" id="UP001141552">
    <property type="component" value="Unassembled WGS sequence"/>
</dbReference>
<dbReference type="AlphaFoldDB" id="A0A9Q0F796"/>
<name>A0A9Q0F796_9ROSI</name>
<comment type="caution">
    <text evidence="1">The sequence shown here is derived from an EMBL/GenBank/DDBJ whole genome shotgun (WGS) entry which is preliminary data.</text>
</comment>
<dbReference type="EMBL" id="JAKUCV010006991">
    <property type="protein sequence ID" value="KAJ4825142.1"/>
    <property type="molecule type" value="Genomic_DNA"/>
</dbReference>
<reference evidence="1" key="2">
    <citation type="journal article" date="2023" name="Plants (Basel)">
        <title>Annotation of the Turnera subulata (Passifloraceae) Draft Genome Reveals the S-Locus Evolved after the Divergence of Turneroideae from Passifloroideae in a Stepwise Manner.</title>
        <authorList>
            <person name="Henning P.M."/>
            <person name="Roalson E.H."/>
            <person name="Mir W."/>
            <person name="McCubbin A.G."/>
            <person name="Shore J.S."/>
        </authorList>
    </citation>
    <scope>NUCLEOTIDE SEQUENCE</scope>
    <source>
        <strain evidence="1">F60SS</strain>
    </source>
</reference>